<dbReference type="Proteomes" id="UP001156856">
    <property type="component" value="Unassembled WGS sequence"/>
</dbReference>
<protein>
    <submittedName>
        <fullName evidence="2">Uncharacterized protein</fullName>
    </submittedName>
</protein>
<feature type="signal peptide" evidence="1">
    <location>
        <begin position="1"/>
        <end position="21"/>
    </location>
</feature>
<gene>
    <name evidence="2" type="ORF">GCM10007888_47880</name>
</gene>
<comment type="caution">
    <text evidence="2">The sequence shown here is derived from an EMBL/GenBank/DDBJ whole genome shotgun (WGS) entry which is preliminary data.</text>
</comment>
<organism evidence="2 3">
    <name type="scientific">Methylobacterium oxalidis</name>
    <dbReference type="NCBI Taxonomy" id="944322"/>
    <lineage>
        <taxon>Bacteria</taxon>
        <taxon>Pseudomonadati</taxon>
        <taxon>Pseudomonadota</taxon>
        <taxon>Alphaproteobacteria</taxon>
        <taxon>Hyphomicrobiales</taxon>
        <taxon>Methylobacteriaceae</taxon>
        <taxon>Methylobacterium</taxon>
    </lineage>
</organism>
<keyword evidence="1" id="KW-0732">Signal</keyword>
<keyword evidence="3" id="KW-1185">Reference proteome</keyword>
<accession>A0ABQ6DQH8</accession>
<sequence>MNRVLLCLPVLVWSAVTSAPAAQIERETFGCKSMANAERLTALRMSEDEGAYEDRLGRLLRAGECRAWAVDDAVTIEDEADSFVCLAPKGSRGHCFWSARASTGSP</sequence>
<feature type="chain" id="PRO_5047322365" evidence="1">
    <location>
        <begin position="22"/>
        <end position="106"/>
    </location>
</feature>
<evidence type="ECO:0000313" key="3">
    <source>
        <dbReference type="Proteomes" id="UP001156856"/>
    </source>
</evidence>
<name>A0ABQ6DQH8_9HYPH</name>
<evidence type="ECO:0000256" key="1">
    <source>
        <dbReference type="SAM" id="SignalP"/>
    </source>
</evidence>
<dbReference type="RefSeq" id="WP_147028578.1">
    <property type="nucleotide sequence ID" value="NZ_BSPK01000105.1"/>
</dbReference>
<reference evidence="3" key="1">
    <citation type="journal article" date="2019" name="Int. J. Syst. Evol. Microbiol.">
        <title>The Global Catalogue of Microorganisms (GCM) 10K type strain sequencing project: providing services to taxonomists for standard genome sequencing and annotation.</title>
        <authorList>
            <consortium name="The Broad Institute Genomics Platform"/>
            <consortium name="The Broad Institute Genome Sequencing Center for Infectious Disease"/>
            <person name="Wu L."/>
            <person name="Ma J."/>
        </authorList>
    </citation>
    <scope>NUCLEOTIDE SEQUENCE [LARGE SCALE GENOMIC DNA]</scope>
    <source>
        <strain evidence="3">NBRC 107715</strain>
    </source>
</reference>
<dbReference type="EMBL" id="BSPK01000105">
    <property type="protein sequence ID" value="GLS66405.1"/>
    <property type="molecule type" value="Genomic_DNA"/>
</dbReference>
<proteinExistence type="predicted"/>
<evidence type="ECO:0000313" key="2">
    <source>
        <dbReference type="EMBL" id="GLS66405.1"/>
    </source>
</evidence>